<dbReference type="GO" id="GO:0006412">
    <property type="term" value="P:translation"/>
    <property type="evidence" value="ECO:0007669"/>
    <property type="project" value="UniProtKB-UniRule"/>
</dbReference>
<comment type="caution">
    <text evidence="5">The sequence shown here is derived from an EMBL/GenBank/DDBJ whole genome shotgun (WGS) entry which is preliminary data.</text>
</comment>
<evidence type="ECO:0000256" key="2">
    <source>
        <dbReference type="ARBA" id="ARBA00035294"/>
    </source>
</evidence>
<keyword evidence="3 5" id="KW-0689">Ribosomal protein</keyword>
<dbReference type="Pfam" id="PF01250">
    <property type="entry name" value="Ribosomal_S6"/>
    <property type="match status" value="1"/>
</dbReference>
<keyword evidence="3" id="KW-0699">rRNA-binding</keyword>
<dbReference type="PANTHER" id="PTHR21011">
    <property type="entry name" value="MITOCHONDRIAL 28S RIBOSOMAL PROTEIN S6"/>
    <property type="match status" value="1"/>
</dbReference>
<name>A0A1G2HMN1_9BACT</name>
<dbReference type="CDD" id="cd00473">
    <property type="entry name" value="bS6"/>
    <property type="match status" value="1"/>
</dbReference>
<dbReference type="InterPro" id="IPR000529">
    <property type="entry name" value="Ribosomal_bS6"/>
</dbReference>
<dbReference type="Gene3D" id="3.30.70.60">
    <property type="match status" value="1"/>
</dbReference>
<feature type="region of interest" description="Disordered" evidence="4">
    <location>
        <begin position="101"/>
        <end position="131"/>
    </location>
</feature>
<reference evidence="5 6" key="1">
    <citation type="journal article" date="2016" name="Nat. Commun.">
        <title>Thousands of microbial genomes shed light on interconnected biogeochemical processes in an aquifer system.</title>
        <authorList>
            <person name="Anantharaman K."/>
            <person name="Brown C.T."/>
            <person name="Hug L.A."/>
            <person name="Sharon I."/>
            <person name="Castelle C.J."/>
            <person name="Probst A.J."/>
            <person name="Thomas B.C."/>
            <person name="Singh A."/>
            <person name="Wilkins M.J."/>
            <person name="Karaoz U."/>
            <person name="Brodie E.L."/>
            <person name="Williams K.H."/>
            <person name="Hubbard S.S."/>
            <person name="Banfield J.F."/>
        </authorList>
    </citation>
    <scope>NUCLEOTIDE SEQUENCE [LARGE SCALE GENOMIC DNA]</scope>
</reference>
<dbReference type="SUPFAM" id="SSF54995">
    <property type="entry name" value="Ribosomal protein S6"/>
    <property type="match status" value="1"/>
</dbReference>
<protein>
    <recommendedName>
        <fullName evidence="2 3">Small ribosomal subunit protein bS6</fullName>
    </recommendedName>
</protein>
<proteinExistence type="inferred from homology"/>
<dbReference type="AlphaFoldDB" id="A0A1G2HMN1"/>
<evidence type="ECO:0000256" key="1">
    <source>
        <dbReference type="ARBA" id="ARBA00009512"/>
    </source>
</evidence>
<dbReference type="InterPro" id="IPR014717">
    <property type="entry name" value="Transl_elong_EF1B/ribsomal_bS6"/>
</dbReference>
<dbReference type="InterPro" id="IPR020814">
    <property type="entry name" value="Ribosomal_S6_plastid/chlpt"/>
</dbReference>
<dbReference type="Proteomes" id="UP000176855">
    <property type="component" value="Unassembled WGS sequence"/>
</dbReference>
<evidence type="ECO:0000256" key="3">
    <source>
        <dbReference type="HAMAP-Rule" id="MF_00360"/>
    </source>
</evidence>
<dbReference type="STRING" id="1802202.A2730_00685"/>
<keyword evidence="3" id="KW-0694">RNA-binding</keyword>
<gene>
    <name evidence="3" type="primary">rpsF</name>
    <name evidence="5" type="ORF">A2730_00685</name>
</gene>
<dbReference type="GO" id="GO:0005737">
    <property type="term" value="C:cytoplasm"/>
    <property type="evidence" value="ECO:0007669"/>
    <property type="project" value="UniProtKB-ARBA"/>
</dbReference>
<evidence type="ECO:0000256" key="4">
    <source>
        <dbReference type="SAM" id="MobiDB-lite"/>
    </source>
</evidence>
<dbReference type="GO" id="GO:0070181">
    <property type="term" value="F:small ribosomal subunit rRNA binding"/>
    <property type="evidence" value="ECO:0007669"/>
    <property type="project" value="TreeGrafter"/>
</dbReference>
<dbReference type="EMBL" id="MHOO01000011">
    <property type="protein sequence ID" value="OGZ63792.1"/>
    <property type="molecule type" value="Genomic_DNA"/>
</dbReference>
<organism evidence="5 6">
    <name type="scientific">Candidatus Staskawiczbacteria bacterium RIFCSPHIGHO2_01_FULL_39_25</name>
    <dbReference type="NCBI Taxonomy" id="1802202"/>
    <lineage>
        <taxon>Bacteria</taxon>
        <taxon>Candidatus Staskawicziibacteriota</taxon>
    </lineage>
</organism>
<comment type="function">
    <text evidence="3">Binds together with bS18 to 16S ribosomal RNA.</text>
</comment>
<evidence type="ECO:0000313" key="5">
    <source>
        <dbReference type="EMBL" id="OGZ63792.1"/>
    </source>
</evidence>
<accession>A0A1G2HMN1</accession>
<dbReference type="HAMAP" id="MF_00360">
    <property type="entry name" value="Ribosomal_bS6"/>
    <property type="match status" value="1"/>
</dbReference>
<dbReference type="InterPro" id="IPR035980">
    <property type="entry name" value="Ribosomal_bS6_sf"/>
</dbReference>
<comment type="similarity">
    <text evidence="1 3">Belongs to the bacterial ribosomal protein bS6 family.</text>
</comment>
<dbReference type="PANTHER" id="PTHR21011:SF1">
    <property type="entry name" value="SMALL RIBOSOMAL SUBUNIT PROTEIN BS6M"/>
    <property type="match status" value="1"/>
</dbReference>
<dbReference type="GO" id="GO:0005840">
    <property type="term" value="C:ribosome"/>
    <property type="evidence" value="ECO:0007669"/>
    <property type="project" value="UniProtKB-KW"/>
</dbReference>
<keyword evidence="3" id="KW-0687">Ribonucleoprotein</keyword>
<dbReference type="GO" id="GO:0003735">
    <property type="term" value="F:structural constituent of ribosome"/>
    <property type="evidence" value="ECO:0007669"/>
    <property type="project" value="InterPro"/>
</dbReference>
<sequence length="148" mass="16806">MKSYELTYIISSSASSEQMEGTIKEIETFIQGKGGVILRSEKTSAQTLAYPIKKHSSGYFVILTFQTAEDTIKPIKERVEKDQQILRSFILVKKPAKEMKERRTRKPFVAPESDALASPVPKFTEDKHKGEKVKAEEIDKKLEEILGE</sequence>
<evidence type="ECO:0000313" key="6">
    <source>
        <dbReference type="Proteomes" id="UP000176855"/>
    </source>
</evidence>
<dbReference type="GO" id="GO:1990904">
    <property type="term" value="C:ribonucleoprotein complex"/>
    <property type="evidence" value="ECO:0007669"/>
    <property type="project" value="UniProtKB-KW"/>
</dbReference>
<dbReference type="NCBIfam" id="TIGR00166">
    <property type="entry name" value="S6"/>
    <property type="match status" value="1"/>
</dbReference>